<dbReference type="Proteomes" id="UP001470230">
    <property type="component" value="Unassembled WGS sequence"/>
</dbReference>
<dbReference type="Gene3D" id="1.25.40.20">
    <property type="entry name" value="Ankyrin repeat-containing domain"/>
    <property type="match status" value="1"/>
</dbReference>
<keyword evidence="1" id="KW-1133">Transmembrane helix</keyword>
<evidence type="ECO:0000256" key="1">
    <source>
        <dbReference type="SAM" id="Phobius"/>
    </source>
</evidence>
<evidence type="ECO:0000256" key="2">
    <source>
        <dbReference type="SAM" id="SignalP"/>
    </source>
</evidence>
<keyword evidence="2" id="KW-0732">Signal</keyword>
<feature type="chain" id="PRO_5046500670" evidence="2">
    <location>
        <begin position="21"/>
        <end position="194"/>
    </location>
</feature>
<accession>A0ABR2GW84</accession>
<feature type="signal peptide" evidence="2">
    <location>
        <begin position="1"/>
        <end position="20"/>
    </location>
</feature>
<dbReference type="EMBL" id="JAPFFF010000057">
    <property type="protein sequence ID" value="KAK8837933.1"/>
    <property type="molecule type" value="Genomic_DNA"/>
</dbReference>
<gene>
    <name evidence="3" type="ORF">M9Y10_035875</name>
</gene>
<sequence length="194" mass="22451">MKGTETAPLLFIMQFGWVHSTLFTCLFKQENRFFILRGPIAPKSPSKQKNANGSGSSSSNTKYRTQRRYNVTYLHLAACSKNLEIFKEKIDMNAVDINSIDNQSENSLLYAVRLETGGTILQLFQRENFVYAHKNVVGLDAIKVLKVILQNTKSEYLSELMSLHHQSFFHHFLYFLNQQLFGVNVKKMLRFFIK</sequence>
<organism evidence="3 4">
    <name type="scientific">Tritrichomonas musculus</name>
    <dbReference type="NCBI Taxonomy" id="1915356"/>
    <lineage>
        <taxon>Eukaryota</taxon>
        <taxon>Metamonada</taxon>
        <taxon>Parabasalia</taxon>
        <taxon>Tritrichomonadida</taxon>
        <taxon>Tritrichomonadidae</taxon>
        <taxon>Tritrichomonas</taxon>
    </lineage>
</organism>
<keyword evidence="1" id="KW-0812">Transmembrane</keyword>
<evidence type="ECO:0000313" key="3">
    <source>
        <dbReference type="EMBL" id="KAK8837933.1"/>
    </source>
</evidence>
<proteinExistence type="predicted"/>
<evidence type="ECO:0000313" key="4">
    <source>
        <dbReference type="Proteomes" id="UP001470230"/>
    </source>
</evidence>
<protein>
    <submittedName>
        <fullName evidence="3">Uncharacterized protein</fullName>
    </submittedName>
</protein>
<keyword evidence="1" id="KW-0472">Membrane</keyword>
<feature type="transmembrane region" description="Helical" evidence="1">
    <location>
        <begin position="6"/>
        <end position="27"/>
    </location>
</feature>
<dbReference type="SUPFAM" id="SSF48403">
    <property type="entry name" value="Ankyrin repeat"/>
    <property type="match status" value="1"/>
</dbReference>
<keyword evidence="4" id="KW-1185">Reference proteome</keyword>
<reference evidence="3 4" key="1">
    <citation type="submission" date="2024-04" db="EMBL/GenBank/DDBJ databases">
        <title>Tritrichomonas musculus Genome.</title>
        <authorList>
            <person name="Alves-Ferreira E."/>
            <person name="Grigg M."/>
            <person name="Lorenzi H."/>
            <person name="Galac M."/>
        </authorList>
    </citation>
    <scope>NUCLEOTIDE SEQUENCE [LARGE SCALE GENOMIC DNA]</scope>
    <source>
        <strain evidence="3 4">EAF2021</strain>
    </source>
</reference>
<name>A0ABR2GW84_9EUKA</name>
<comment type="caution">
    <text evidence="3">The sequence shown here is derived from an EMBL/GenBank/DDBJ whole genome shotgun (WGS) entry which is preliminary data.</text>
</comment>
<dbReference type="InterPro" id="IPR036770">
    <property type="entry name" value="Ankyrin_rpt-contain_sf"/>
</dbReference>